<dbReference type="OrthoDB" id="9771846at2"/>
<dbReference type="PANTHER" id="PTHR34136">
    <property type="match status" value="1"/>
</dbReference>
<evidence type="ECO:0000256" key="1">
    <source>
        <dbReference type="ARBA" id="ARBA00022676"/>
    </source>
</evidence>
<dbReference type="Pfam" id="PF03808">
    <property type="entry name" value="Glyco_tran_WecG"/>
    <property type="match status" value="1"/>
</dbReference>
<dbReference type="EMBL" id="PZKF01000001">
    <property type="protein sequence ID" value="PTE19236.1"/>
    <property type="molecule type" value="Genomic_DNA"/>
</dbReference>
<evidence type="ECO:0000313" key="4">
    <source>
        <dbReference type="Proteomes" id="UP000241899"/>
    </source>
</evidence>
<gene>
    <name evidence="3" type="ORF">C5F46_00315</name>
</gene>
<protein>
    <submittedName>
        <fullName evidence="3">Glycosyltransferase</fullName>
    </submittedName>
</protein>
<accession>A0A2T4JMY0</accession>
<dbReference type="AlphaFoldDB" id="A0A2T4JMY0"/>
<evidence type="ECO:0000256" key="2">
    <source>
        <dbReference type="ARBA" id="ARBA00022679"/>
    </source>
</evidence>
<keyword evidence="4" id="KW-1185">Reference proteome</keyword>
<proteinExistence type="predicted"/>
<dbReference type="RefSeq" id="WP_107323367.1">
    <property type="nucleotide sequence ID" value="NZ_NHSP01000027.1"/>
</dbReference>
<dbReference type="NCBIfam" id="TIGR00696">
    <property type="entry name" value="wecG_tagA_cpsF"/>
    <property type="match status" value="1"/>
</dbReference>
<name>A0A2T4JMY0_9RHOB</name>
<dbReference type="Proteomes" id="UP000241899">
    <property type="component" value="Unassembled WGS sequence"/>
</dbReference>
<sequence>MSLVELSPPLGLTLDRAFGADGAARVLTILEALRIETEAAQMPALIDALTRPAAPTVLAFVNAHAINLIWSDPDIFAAFAGADILLRDGTGTGMALRTLGRDPGLNLNGSDLIPQLLARLAGEGVAIFGTRQPWLGQAAAALRAAGLRVKAEADGFRPAAHYLDLCRKTRPPVIVLGMGMPRQERVAEVLRAGLDHPCLIICGGAILDLMGGRFARAPRAMQRLGLEWFYRLLREPARLFRRYVIGIPLFFLRLRATRLRAARP</sequence>
<reference evidence="3 4" key="1">
    <citation type="submission" date="2018-03" db="EMBL/GenBank/DDBJ databases">
        <title>Rhodobacter veldkampii.</title>
        <authorList>
            <person name="Meyer T.E."/>
            <person name="Miller S."/>
            <person name="Lodha T."/>
            <person name="Gandham S."/>
            <person name="Chintalapati S."/>
            <person name="Chintalapati V.R."/>
        </authorList>
    </citation>
    <scope>NUCLEOTIDE SEQUENCE [LARGE SCALE GENOMIC DNA]</scope>
    <source>
        <strain evidence="3 4">DSM 11550</strain>
    </source>
</reference>
<dbReference type="InterPro" id="IPR004629">
    <property type="entry name" value="WecG_TagA_CpsF"/>
</dbReference>
<evidence type="ECO:0000313" key="3">
    <source>
        <dbReference type="EMBL" id="PTE19236.1"/>
    </source>
</evidence>
<dbReference type="CDD" id="cd06533">
    <property type="entry name" value="Glyco_transf_WecG_TagA"/>
    <property type="match status" value="1"/>
</dbReference>
<dbReference type="PANTHER" id="PTHR34136:SF1">
    <property type="entry name" value="UDP-N-ACETYL-D-MANNOSAMINURONIC ACID TRANSFERASE"/>
    <property type="match status" value="1"/>
</dbReference>
<organism evidence="3 4">
    <name type="scientific">Phaeovulum veldkampii DSM 11550</name>
    <dbReference type="NCBI Taxonomy" id="1185920"/>
    <lineage>
        <taxon>Bacteria</taxon>
        <taxon>Pseudomonadati</taxon>
        <taxon>Pseudomonadota</taxon>
        <taxon>Alphaproteobacteria</taxon>
        <taxon>Rhodobacterales</taxon>
        <taxon>Paracoccaceae</taxon>
        <taxon>Phaeovulum</taxon>
    </lineage>
</organism>
<keyword evidence="2 3" id="KW-0808">Transferase</keyword>
<keyword evidence="1" id="KW-0328">Glycosyltransferase</keyword>
<dbReference type="GO" id="GO:0016758">
    <property type="term" value="F:hexosyltransferase activity"/>
    <property type="evidence" value="ECO:0007669"/>
    <property type="project" value="TreeGrafter"/>
</dbReference>
<comment type="caution">
    <text evidence="3">The sequence shown here is derived from an EMBL/GenBank/DDBJ whole genome shotgun (WGS) entry which is preliminary data.</text>
</comment>